<dbReference type="InterPro" id="IPR054471">
    <property type="entry name" value="GPIID_WHD"/>
</dbReference>
<dbReference type="SUPFAM" id="SSF48403">
    <property type="entry name" value="Ankyrin repeat"/>
    <property type="match status" value="3"/>
</dbReference>
<feature type="repeat" description="ANK" evidence="3">
    <location>
        <begin position="790"/>
        <end position="819"/>
    </location>
</feature>
<feature type="repeat" description="ANK" evidence="3">
    <location>
        <begin position="718"/>
        <end position="750"/>
    </location>
</feature>
<dbReference type="Gene3D" id="3.40.50.300">
    <property type="entry name" value="P-loop containing nucleotide triphosphate hydrolases"/>
    <property type="match status" value="1"/>
</dbReference>
<dbReference type="InterPro" id="IPR002110">
    <property type="entry name" value="Ankyrin_rpt"/>
</dbReference>
<dbReference type="Gene3D" id="1.25.40.20">
    <property type="entry name" value="Ankyrin repeat-containing domain"/>
    <property type="match status" value="2"/>
</dbReference>
<dbReference type="InterPro" id="IPR027417">
    <property type="entry name" value="P-loop_NTPase"/>
</dbReference>
<feature type="repeat" description="ANK" evidence="3">
    <location>
        <begin position="620"/>
        <end position="652"/>
    </location>
</feature>
<proteinExistence type="predicted"/>
<dbReference type="Pfam" id="PF22939">
    <property type="entry name" value="WHD_GPIID"/>
    <property type="match status" value="1"/>
</dbReference>
<dbReference type="PANTHER" id="PTHR24173">
    <property type="entry name" value="ANKYRIN REPEAT CONTAINING"/>
    <property type="match status" value="1"/>
</dbReference>
<dbReference type="InterPro" id="IPR056884">
    <property type="entry name" value="NPHP3-like_N"/>
</dbReference>
<dbReference type="OrthoDB" id="4828964at2759"/>
<dbReference type="Pfam" id="PF12796">
    <property type="entry name" value="Ank_2"/>
    <property type="match status" value="3"/>
</dbReference>
<dbReference type="InterPro" id="IPR036770">
    <property type="entry name" value="Ankyrin_rpt-contain_sf"/>
</dbReference>
<name>A0A8H6XXT4_9AGAR</name>
<organism evidence="7 8">
    <name type="scientific">Mycena venus</name>
    <dbReference type="NCBI Taxonomy" id="2733690"/>
    <lineage>
        <taxon>Eukaryota</taxon>
        <taxon>Fungi</taxon>
        <taxon>Dikarya</taxon>
        <taxon>Basidiomycota</taxon>
        <taxon>Agaricomycotina</taxon>
        <taxon>Agaricomycetes</taxon>
        <taxon>Agaricomycetidae</taxon>
        <taxon>Agaricales</taxon>
        <taxon>Marasmiineae</taxon>
        <taxon>Mycenaceae</taxon>
        <taxon>Mycena</taxon>
    </lineage>
</organism>
<feature type="repeat" description="ANK" evidence="3">
    <location>
        <begin position="754"/>
        <end position="786"/>
    </location>
</feature>
<dbReference type="PROSITE" id="PS50088">
    <property type="entry name" value="ANK_REPEAT"/>
    <property type="match status" value="9"/>
</dbReference>
<feature type="domain" description="Nephrocystin 3-like N-terminal" evidence="6">
    <location>
        <begin position="18"/>
        <end position="142"/>
    </location>
</feature>
<evidence type="ECO:0000313" key="8">
    <source>
        <dbReference type="Proteomes" id="UP000620124"/>
    </source>
</evidence>
<keyword evidence="1" id="KW-0677">Repeat</keyword>
<feature type="repeat" description="ANK" evidence="3">
    <location>
        <begin position="511"/>
        <end position="540"/>
    </location>
</feature>
<dbReference type="Proteomes" id="UP000620124">
    <property type="component" value="Unassembled WGS sequence"/>
</dbReference>
<gene>
    <name evidence="7" type="ORF">MVEN_01328800</name>
</gene>
<feature type="domain" description="GPI inositol-deacylase winged helix" evidence="5">
    <location>
        <begin position="251"/>
        <end position="330"/>
    </location>
</feature>
<reference evidence="7" key="1">
    <citation type="submission" date="2020-05" db="EMBL/GenBank/DDBJ databases">
        <title>Mycena genomes resolve the evolution of fungal bioluminescence.</title>
        <authorList>
            <person name="Tsai I.J."/>
        </authorList>
    </citation>
    <scope>NUCLEOTIDE SEQUENCE</scope>
    <source>
        <strain evidence="7">CCC161011</strain>
    </source>
</reference>
<evidence type="ECO:0000259" key="5">
    <source>
        <dbReference type="Pfam" id="PF22939"/>
    </source>
</evidence>
<dbReference type="PANTHER" id="PTHR24173:SF74">
    <property type="entry name" value="ANKYRIN REPEAT DOMAIN-CONTAINING PROTEIN 16"/>
    <property type="match status" value="1"/>
</dbReference>
<protein>
    <submittedName>
        <fullName evidence="7">NACHT and ankyrin domain protein</fullName>
    </submittedName>
</protein>
<feature type="repeat" description="ANK" evidence="3">
    <location>
        <begin position="574"/>
        <end position="603"/>
    </location>
</feature>
<keyword evidence="2 3" id="KW-0040">ANK repeat</keyword>
<feature type="repeat" description="ANK" evidence="3">
    <location>
        <begin position="653"/>
        <end position="685"/>
    </location>
</feature>
<dbReference type="EMBL" id="JACAZI010000010">
    <property type="protein sequence ID" value="KAF7350253.1"/>
    <property type="molecule type" value="Genomic_DNA"/>
</dbReference>
<dbReference type="PROSITE" id="PS50297">
    <property type="entry name" value="ANK_REP_REGION"/>
    <property type="match status" value="7"/>
</dbReference>
<keyword evidence="8" id="KW-1185">Reference proteome</keyword>
<dbReference type="SMART" id="SM00248">
    <property type="entry name" value="ANK"/>
    <property type="match status" value="10"/>
</dbReference>
<comment type="caution">
    <text evidence="7">The sequence shown here is derived from an EMBL/GenBank/DDBJ whole genome shotgun (WGS) entry which is preliminary data.</text>
</comment>
<dbReference type="Pfam" id="PF24883">
    <property type="entry name" value="NPHP3_N"/>
    <property type="match status" value="1"/>
</dbReference>
<feature type="chain" id="PRO_5034060280" evidence="4">
    <location>
        <begin position="20"/>
        <end position="823"/>
    </location>
</feature>
<dbReference type="AlphaFoldDB" id="A0A8H6XXT4"/>
<feature type="signal peptide" evidence="4">
    <location>
        <begin position="1"/>
        <end position="19"/>
    </location>
</feature>
<evidence type="ECO:0000313" key="7">
    <source>
        <dbReference type="EMBL" id="KAF7350253.1"/>
    </source>
</evidence>
<evidence type="ECO:0000256" key="3">
    <source>
        <dbReference type="PROSITE-ProRule" id="PRU00023"/>
    </source>
</evidence>
<accession>A0A8H6XXT4</accession>
<dbReference type="PRINTS" id="PR01415">
    <property type="entry name" value="ANKYRIN"/>
</dbReference>
<keyword evidence="4" id="KW-0732">Signal</keyword>
<feature type="repeat" description="ANK" evidence="3">
    <location>
        <begin position="451"/>
        <end position="483"/>
    </location>
</feature>
<evidence type="ECO:0000256" key="1">
    <source>
        <dbReference type="ARBA" id="ARBA00022737"/>
    </source>
</evidence>
<evidence type="ECO:0000256" key="4">
    <source>
        <dbReference type="SAM" id="SignalP"/>
    </source>
</evidence>
<sequence length="823" mass="90325">MGIWFWKHPLVPWNSWCWSMVVDHLSAVFRNNKDIGVACIYLNHQEVDNQTPSKLLAALWRQLVLNRDISSIAKNLYKQHREKGTTPSLKEVVSVLKSSITELSKVFIIIDAMDEYPESQRHILLEHLAEMGSKVNSMITSRPNISPEPFSFPNLETLDIQATPEDIQAYIDAQIKISPRLSKHIQKKPVLRDEILTKITDTVAGMFLLARLHIESLSEEATIKAVQEALKHLPKGLNATYDSAMKRIEGQGDKNKQIAYSTLTWVVNAKRPLSVSEIQTALAVEPDSRELDKDNVMEMETILTVCAGLIIVDKDSLVRLVHYTTQEYLDKIQAEKFPDAQTEITRTLLTFLAFDRYPDPSWKSGNLPPLVNYSEYCLAHAAGQPEVHLREILLEFLDQAPQWRQNHRWYSPPWDYQDWPSKPSRLWIAVAANLTETAKYLLDQAPVQQHLKNPEIIVAAYYGHAQMIHVLLQKGANINAQGEDLCFVVIHLPYTSRCGAYIDTQCGGYISALHAAIVGGNVDIVEFLVGYGANMNADELPLASFLGEIEIVEKLQQKVDLDSQGGFYGRIFGTGLQAAALAGRLEVVQLLLHRGADVNTGGKSLALESSSTNTVFKGGYHGTALQAAALVGNLDIVQLLLHGGADVNARGGYYGTALQAAALVGNLDMVELLLHRGADVNAGDGHYGTALQAALYQGQVETAELLLEWNVDVNAKGNGPTALQAALYGGHVSIASMLLSRNADVNAKAFSGGHYPTALQAALYGGHWPIAQLLLDMGADVNSQGGCFPTALQAALYGGHVIIAKSLLEKGADVNAQGKHFCV</sequence>
<feature type="repeat" description="ANK" evidence="3">
    <location>
        <begin position="686"/>
        <end position="718"/>
    </location>
</feature>
<dbReference type="Pfam" id="PF00023">
    <property type="entry name" value="Ank"/>
    <property type="match status" value="2"/>
</dbReference>
<evidence type="ECO:0000256" key="2">
    <source>
        <dbReference type="ARBA" id="ARBA00023043"/>
    </source>
</evidence>
<evidence type="ECO:0000259" key="6">
    <source>
        <dbReference type="Pfam" id="PF24883"/>
    </source>
</evidence>